<accession>A0A1B0BSC5</accession>
<reference evidence="3" key="1">
    <citation type="submission" date="2015-01" db="EMBL/GenBank/DDBJ databases">
        <authorList>
            <person name="Aksoy S."/>
            <person name="Warren W."/>
            <person name="Wilson R.K."/>
        </authorList>
    </citation>
    <scope>NUCLEOTIDE SEQUENCE [LARGE SCALE GENOMIC DNA]</scope>
    <source>
        <strain evidence="3">IAEA</strain>
    </source>
</reference>
<keyword evidence="3" id="KW-1185">Reference proteome</keyword>
<keyword evidence="1" id="KW-1133">Transmembrane helix</keyword>
<dbReference type="AlphaFoldDB" id="A0A1B0BSC5"/>
<dbReference type="VEuPathDB" id="VectorBase:GPPI039116"/>
<name>A0A1B0BSC5_9MUSC</name>
<evidence type="ECO:0000313" key="3">
    <source>
        <dbReference type="Proteomes" id="UP000092460"/>
    </source>
</evidence>
<proteinExistence type="predicted"/>
<organism evidence="2 3">
    <name type="scientific">Glossina palpalis gambiensis</name>
    <dbReference type="NCBI Taxonomy" id="67801"/>
    <lineage>
        <taxon>Eukaryota</taxon>
        <taxon>Metazoa</taxon>
        <taxon>Ecdysozoa</taxon>
        <taxon>Arthropoda</taxon>
        <taxon>Hexapoda</taxon>
        <taxon>Insecta</taxon>
        <taxon>Pterygota</taxon>
        <taxon>Neoptera</taxon>
        <taxon>Endopterygota</taxon>
        <taxon>Diptera</taxon>
        <taxon>Brachycera</taxon>
        <taxon>Muscomorpha</taxon>
        <taxon>Hippoboscoidea</taxon>
        <taxon>Glossinidae</taxon>
        <taxon>Glossina</taxon>
    </lineage>
</organism>
<keyword evidence="1" id="KW-0472">Membrane</keyword>
<dbReference type="EMBL" id="JXJN01019656">
    <property type="status" value="NOT_ANNOTATED_CDS"/>
    <property type="molecule type" value="Genomic_DNA"/>
</dbReference>
<reference evidence="2" key="2">
    <citation type="submission" date="2020-05" db="UniProtKB">
        <authorList>
            <consortium name="EnsemblMetazoa"/>
        </authorList>
    </citation>
    <scope>IDENTIFICATION</scope>
    <source>
        <strain evidence="2">IAEA</strain>
    </source>
</reference>
<sequence>MSPASMYWNIITMLSFVVLFINFYSSYAYDPNDKKLASVLPPEGMFEAFYPREMDGVPNSASRPAHAHGSFFKHRNPALVDTKNAAAYGAGFKNITDIQRIYIALKLTKKRITVYY</sequence>
<dbReference type="Proteomes" id="UP000092460">
    <property type="component" value="Unassembled WGS sequence"/>
</dbReference>
<feature type="transmembrane region" description="Helical" evidence="1">
    <location>
        <begin position="6"/>
        <end position="25"/>
    </location>
</feature>
<protein>
    <submittedName>
        <fullName evidence="2">Uncharacterized protein</fullName>
    </submittedName>
</protein>
<dbReference type="EnsemblMetazoa" id="GPPI039116-RA">
    <property type="protein sequence ID" value="GPPI039116-PA"/>
    <property type="gene ID" value="GPPI039116"/>
</dbReference>
<keyword evidence="1" id="KW-0812">Transmembrane</keyword>
<evidence type="ECO:0000313" key="2">
    <source>
        <dbReference type="EnsemblMetazoa" id="GPPI039116-PA"/>
    </source>
</evidence>
<evidence type="ECO:0000256" key="1">
    <source>
        <dbReference type="SAM" id="Phobius"/>
    </source>
</evidence>